<evidence type="ECO:0000256" key="1">
    <source>
        <dbReference type="ARBA" id="ARBA00004141"/>
    </source>
</evidence>
<evidence type="ECO:0000256" key="5">
    <source>
        <dbReference type="ARBA" id="ARBA00022989"/>
    </source>
</evidence>
<evidence type="ECO:0000256" key="6">
    <source>
        <dbReference type="ARBA" id="ARBA00023136"/>
    </source>
</evidence>
<dbReference type="Pfam" id="PF03092">
    <property type="entry name" value="BT1"/>
    <property type="match status" value="1"/>
</dbReference>
<feature type="transmembrane region" description="Helical" evidence="8">
    <location>
        <begin position="245"/>
        <end position="266"/>
    </location>
</feature>
<feature type="transmembrane region" description="Helical" evidence="8">
    <location>
        <begin position="286"/>
        <end position="306"/>
    </location>
</feature>
<sequence length="517" mass="53166">MAAWLRARAGAEDAYLYLVFFLLSAAQALPITATALVLNDDLGMRSRPEALNAYFAVEFSLSALKPAWAALSDLAPIRGKRRVPYMVLGALSHALALQFYARVRTIAQLYAAGVAASLTFAMCESGADGMLVQLGGGDASRAMNLQARGMTARNLGGLVASALSVPALLWFSPRTVMSLAGVVAVAAAMAASRAREEASASAPAPAAGGDGPSFVPVRGDEEDGEGDDEASDGGRRDARRRRGRWTALASRRVVCAAGFIFLSRVAPTAGVTYDAFAYSVFALPNWAFSGLLLVSTFASVLASWAYDALSRRGGVDLGATALLGACVDAACGLTRVSVATAAARGASSSTRRRAPAPALIASALASSFGMTLNYVPTLALAAAAAPRGLEAVGYSSLVCVADAATAIGSVVAARATTAFRLGDPGASPGSSGGRSWKDLDVFVWTCAGCKLLPLLALPLVARVVGDAKPRRGARGDEDDDEDEDDRGGDGSEDDDVGDVFGEDGDDLGARLLTRRGS</sequence>
<dbReference type="PANTHER" id="PTHR31585:SF0">
    <property type="entry name" value="FOLATE-BIOPTERIN TRANSPORTER 1, CHLOROPLASTIC"/>
    <property type="match status" value="1"/>
</dbReference>
<feature type="region of interest" description="Disordered" evidence="7">
    <location>
        <begin position="469"/>
        <end position="517"/>
    </location>
</feature>
<dbReference type="OMA" id="FYAICET"/>
<dbReference type="KEGG" id="mpp:MICPUCDRAFT_57367"/>
<gene>
    <name evidence="9" type="ORF">MICPUCDRAFT_57367</name>
</gene>
<dbReference type="STRING" id="564608.C1MQP8"/>
<accession>C1MQP8</accession>
<dbReference type="Gene3D" id="1.20.1250.20">
    <property type="entry name" value="MFS general substrate transporter like domains"/>
    <property type="match status" value="1"/>
</dbReference>
<dbReference type="EMBL" id="GG663738">
    <property type="protein sequence ID" value="EEH57748.1"/>
    <property type="molecule type" value="Genomic_DNA"/>
</dbReference>
<evidence type="ECO:0000256" key="7">
    <source>
        <dbReference type="SAM" id="MobiDB-lite"/>
    </source>
</evidence>
<keyword evidence="5 8" id="KW-1133">Transmembrane helix</keyword>
<proteinExistence type="inferred from homology"/>
<name>C1MQP8_MICPC</name>
<evidence type="ECO:0000256" key="4">
    <source>
        <dbReference type="ARBA" id="ARBA00022692"/>
    </source>
</evidence>
<evidence type="ECO:0000256" key="2">
    <source>
        <dbReference type="ARBA" id="ARBA00007015"/>
    </source>
</evidence>
<keyword evidence="3" id="KW-0813">Transport</keyword>
<keyword evidence="10" id="KW-1185">Reference proteome</keyword>
<comment type="similarity">
    <text evidence="2">Belongs to the major facilitator superfamily. Folate-biopterin transporter (TC 2.A.71) family.</text>
</comment>
<evidence type="ECO:0000313" key="10">
    <source>
        <dbReference type="Proteomes" id="UP000001876"/>
    </source>
</evidence>
<feature type="transmembrane region" description="Helical" evidence="8">
    <location>
        <begin position="14"/>
        <end position="38"/>
    </location>
</feature>
<dbReference type="GeneID" id="9683235"/>
<evidence type="ECO:0000313" key="9">
    <source>
        <dbReference type="EMBL" id="EEH57748.1"/>
    </source>
</evidence>
<dbReference type="InterPro" id="IPR039309">
    <property type="entry name" value="BT1"/>
</dbReference>
<dbReference type="AlphaFoldDB" id="C1MQP8"/>
<organism evidence="10">
    <name type="scientific">Micromonas pusilla (strain CCMP1545)</name>
    <name type="common">Picoplanktonic green alga</name>
    <dbReference type="NCBI Taxonomy" id="564608"/>
    <lineage>
        <taxon>Eukaryota</taxon>
        <taxon>Viridiplantae</taxon>
        <taxon>Chlorophyta</taxon>
        <taxon>Mamiellophyceae</taxon>
        <taxon>Mamiellales</taxon>
        <taxon>Mamiellaceae</taxon>
        <taxon>Micromonas</taxon>
    </lineage>
</organism>
<evidence type="ECO:0000256" key="3">
    <source>
        <dbReference type="ARBA" id="ARBA00022448"/>
    </source>
</evidence>
<dbReference type="GO" id="GO:0016020">
    <property type="term" value="C:membrane"/>
    <property type="evidence" value="ECO:0007669"/>
    <property type="project" value="UniProtKB-SubCell"/>
</dbReference>
<dbReference type="RefSeq" id="XP_003057797.1">
    <property type="nucleotide sequence ID" value="XM_003057751.1"/>
</dbReference>
<dbReference type="Proteomes" id="UP000001876">
    <property type="component" value="Unassembled WGS sequence"/>
</dbReference>
<feature type="transmembrane region" description="Helical" evidence="8">
    <location>
        <begin position="358"/>
        <end position="385"/>
    </location>
</feature>
<dbReference type="InterPro" id="IPR036259">
    <property type="entry name" value="MFS_trans_sf"/>
</dbReference>
<dbReference type="SUPFAM" id="SSF103473">
    <property type="entry name" value="MFS general substrate transporter"/>
    <property type="match status" value="1"/>
</dbReference>
<keyword evidence="6 8" id="KW-0472">Membrane</keyword>
<feature type="compositionally biased region" description="Acidic residues" evidence="7">
    <location>
        <begin position="220"/>
        <end position="231"/>
    </location>
</feature>
<keyword evidence="4 8" id="KW-0812">Transmembrane</keyword>
<dbReference type="PANTHER" id="PTHR31585">
    <property type="entry name" value="FOLATE-BIOPTERIN TRANSPORTER 1, CHLOROPLASTIC"/>
    <property type="match status" value="1"/>
</dbReference>
<comment type="subcellular location">
    <subcellularLocation>
        <location evidence="1">Membrane</location>
        <topology evidence="1">Multi-pass membrane protein</topology>
    </subcellularLocation>
</comment>
<feature type="compositionally biased region" description="Acidic residues" evidence="7">
    <location>
        <begin position="476"/>
        <end position="506"/>
    </location>
</feature>
<evidence type="ECO:0000256" key="8">
    <source>
        <dbReference type="SAM" id="Phobius"/>
    </source>
</evidence>
<dbReference type="OrthoDB" id="420638at2759"/>
<reference evidence="9 10" key="1">
    <citation type="journal article" date="2009" name="Science">
        <title>Green evolution and dynamic adaptations revealed by genomes of the marine picoeukaryotes Micromonas.</title>
        <authorList>
            <person name="Worden A.Z."/>
            <person name="Lee J.H."/>
            <person name="Mock T."/>
            <person name="Rouze P."/>
            <person name="Simmons M.P."/>
            <person name="Aerts A.L."/>
            <person name="Allen A.E."/>
            <person name="Cuvelier M.L."/>
            <person name="Derelle E."/>
            <person name="Everett M.V."/>
            <person name="Foulon E."/>
            <person name="Grimwood J."/>
            <person name="Gundlach H."/>
            <person name="Henrissat B."/>
            <person name="Napoli C."/>
            <person name="McDonald S.M."/>
            <person name="Parker M.S."/>
            <person name="Rombauts S."/>
            <person name="Salamov A."/>
            <person name="Von Dassow P."/>
            <person name="Badger J.H."/>
            <person name="Coutinho P.M."/>
            <person name="Demir E."/>
            <person name="Dubchak I."/>
            <person name="Gentemann C."/>
            <person name="Eikrem W."/>
            <person name="Gready J.E."/>
            <person name="John U."/>
            <person name="Lanier W."/>
            <person name="Lindquist E.A."/>
            <person name="Lucas S."/>
            <person name="Mayer K.F."/>
            <person name="Moreau H."/>
            <person name="Not F."/>
            <person name="Otillar R."/>
            <person name="Panaud O."/>
            <person name="Pangilinan J."/>
            <person name="Paulsen I."/>
            <person name="Piegu B."/>
            <person name="Poliakov A."/>
            <person name="Robbens S."/>
            <person name="Schmutz J."/>
            <person name="Toulza E."/>
            <person name="Wyss T."/>
            <person name="Zelensky A."/>
            <person name="Zhou K."/>
            <person name="Armbrust E.V."/>
            <person name="Bhattacharya D."/>
            <person name="Goodenough U.W."/>
            <person name="Van de Peer Y."/>
            <person name="Grigoriev I.V."/>
        </authorList>
    </citation>
    <scope>NUCLEOTIDE SEQUENCE [LARGE SCALE GENOMIC DNA]</scope>
    <source>
        <strain evidence="9 10">CCMP1545</strain>
    </source>
</reference>
<protein>
    <submittedName>
        <fullName evidence="9">Folate-biopterin transporter family</fullName>
    </submittedName>
</protein>
<feature type="region of interest" description="Disordered" evidence="7">
    <location>
        <begin position="200"/>
        <end position="238"/>
    </location>
</feature>